<evidence type="ECO:0000259" key="7">
    <source>
        <dbReference type="Pfam" id="PF05223"/>
    </source>
</evidence>
<gene>
    <name evidence="8" type="ORF">FO441_09050</name>
</gene>
<comment type="subcellular location">
    <subcellularLocation>
        <location evidence="1">Membrane</location>
    </subcellularLocation>
</comment>
<feature type="transmembrane region" description="Helical" evidence="4">
    <location>
        <begin position="6"/>
        <end position="28"/>
    </location>
</feature>
<dbReference type="Gene3D" id="3.30.1390.30">
    <property type="entry name" value="Penicillin-binding protein 2a, domain 3"/>
    <property type="match status" value="1"/>
</dbReference>
<organism evidence="8 9">
    <name type="scientific">Salinicoccus cyprini</name>
    <dbReference type="NCBI Taxonomy" id="2493691"/>
    <lineage>
        <taxon>Bacteria</taxon>
        <taxon>Bacillati</taxon>
        <taxon>Bacillota</taxon>
        <taxon>Bacilli</taxon>
        <taxon>Bacillales</taxon>
        <taxon>Staphylococcaceae</taxon>
        <taxon>Salinicoccus</taxon>
    </lineage>
</organism>
<feature type="domain" description="NTF2-like N-terminal transpeptidase" evidence="7">
    <location>
        <begin position="33"/>
        <end position="150"/>
    </location>
</feature>
<keyword evidence="4" id="KW-0812">Transmembrane</keyword>
<dbReference type="InterPro" id="IPR050515">
    <property type="entry name" value="Beta-lactam/transpept"/>
</dbReference>
<dbReference type="InterPro" id="IPR007887">
    <property type="entry name" value="MecA_N"/>
</dbReference>
<dbReference type="AlphaFoldDB" id="A0A558AU98"/>
<proteinExistence type="inferred from homology"/>
<dbReference type="PANTHER" id="PTHR30627">
    <property type="entry name" value="PEPTIDOGLYCAN D,D-TRANSPEPTIDASE"/>
    <property type="match status" value="1"/>
</dbReference>
<sequence>MKKFLWSIPVIVIVLAVGTYFLMASGLFQKSEEETLNQFTEDFQNGDYADIYPLLNAASKEEYPEAEVVERNQQLFEALGVETASLENLEKVEPETEDDTEQTYTGNLVLDTRYGEIDREYQVDLTYNEEENDWFVEWTPDMIIPGLAGNELSIETTSGVRGDILDRNGEPLAFNGTKETVGYIAGQMSESELLETGEVLDMEEESLQSIFNESWIEDGMFVPLKDAHRFDEDAQAEFEAEGLTIQSSGEREYPLGEAGFHLLGYVGPITAEELEAREGYSAGDVIGKRGIERLYDERLKPEPGYTVQFIDDNGSVAEELLSEAPKDGEDIILTVDGEVQSTIYNNLESDSGASVAMDPNNGEMLAAVSYPSPSPYDFMFGLSQEEYAALESDEGNPLLNKFNRTTSPGSTQKILTSIIAMNSDGFDRDAEMEITGKGWQQDASWGGYEVNRYKVLDESFDLKKALTYSDNIYFARTALGLGADTFIQGMKDLGIGQEYDTDYPIYTSQVSNEGTIDEDILLADTGYGQGELLISPIQITSIYSAVINGGDIYKPHMLLETEKAVKIEDIASQDKLDYLETAMRDVVRINHPDDAERDYAEFAGKTGTSENKMSQDTRGEETGWFIGYDQSTKDMIMSLYVENVEDRGMSEYTAQKFAEIHDDLRE</sequence>
<protein>
    <submittedName>
        <fullName evidence="8">Penicillin-binding transpeptidase domain-containing protein</fullName>
    </submittedName>
</protein>
<reference evidence="8 9" key="1">
    <citation type="submission" date="2019-07" db="EMBL/GenBank/DDBJ databases">
        <title>Salinicoccus cyprini sp. nov., isolated from gastro-intestinal tract of mirror carp, Cyprinus carpio var. specularis, collected from Gobind Sagar Reservoir, Himachal Pradesh, India.</title>
        <authorList>
            <person name="Talwar C."/>
            <person name="Singh A.K."/>
            <person name="Lal R."/>
            <person name="Negi R.K."/>
        </authorList>
    </citation>
    <scope>NUCLEOTIDE SEQUENCE [LARGE SCALE GENOMIC DNA]</scope>
    <source>
        <strain evidence="8 9">CT19</strain>
    </source>
</reference>
<evidence type="ECO:0000256" key="3">
    <source>
        <dbReference type="ARBA" id="ARBA00023136"/>
    </source>
</evidence>
<dbReference type="GO" id="GO:0008658">
    <property type="term" value="F:penicillin binding"/>
    <property type="evidence" value="ECO:0007669"/>
    <property type="project" value="InterPro"/>
</dbReference>
<dbReference type="EMBL" id="VMSJ01000003">
    <property type="protein sequence ID" value="TVT27838.1"/>
    <property type="molecule type" value="Genomic_DNA"/>
</dbReference>
<dbReference type="SUPFAM" id="SSF54427">
    <property type="entry name" value="NTF2-like"/>
    <property type="match status" value="1"/>
</dbReference>
<dbReference type="SUPFAM" id="SSF56519">
    <property type="entry name" value="Penicillin binding protein dimerisation domain"/>
    <property type="match status" value="1"/>
</dbReference>
<comment type="caution">
    <text evidence="8">The sequence shown here is derived from an EMBL/GenBank/DDBJ whole genome shotgun (WGS) entry which is preliminary data.</text>
</comment>
<dbReference type="Pfam" id="PF00905">
    <property type="entry name" value="Transpeptidase"/>
    <property type="match status" value="1"/>
</dbReference>
<dbReference type="GO" id="GO:0005886">
    <property type="term" value="C:plasma membrane"/>
    <property type="evidence" value="ECO:0007669"/>
    <property type="project" value="TreeGrafter"/>
</dbReference>
<evidence type="ECO:0000256" key="2">
    <source>
        <dbReference type="ARBA" id="ARBA00007171"/>
    </source>
</evidence>
<dbReference type="InterPro" id="IPR032710">
    <property type="entry name" value="NTF2-like_dom_sf"/>
</dbReference>
<keyword evidence="3 4" id="KW-0472">Membrane</keyword>
<evidence type="ECO:0000259" key="6">
    <source>
        <dbReference type="Pfam" id="PF03717"/>
    </source>
</evidence>
<dbReference type="GO" id="GO:0071555">
    <property type="term" value="P:cell wall organization"/>
    <property type="evidence" value="ECO:0007669"/>
    <property type="project" value="TreeGrafter"/>
</dbReference>
<comment type="similarity">
    <text evidence="2">Belongs to the transpeptidase family.</text>
</comment>
<dbReference type="GO" id="GO:0046677">
    <property type="term" value="P:response to antibiotic"/>
    <property type="evidence" value="ECO:0007669"/>
    <property type="project" value="InterPro"/>
</dbReference>
<name>A0A558AU98_9STAP</name>
<dbReference type="Proteomes" id="UP000315103">
    <property type="component" value="Unassembled WGS sequence"/>
</dbReference>
<feature type="domain" description="Penicillin-binding protein transpeptidase" evidence="5">
    <location>
        <begin position="352"/>
        <end position="660"/>
    </location>
</feature>
<dbReference type="Gene3D" id="3.10.450.100">
    <property type="entry name" value="NTF2-like, domain 1"/>
    <property type="match status" value="1"/>
</dbReference>
<dbReference type="RefSeq" id="WP_145288944.1">
    <property type="nucleotide sequence ID" value="NZ_VMSJ01000003.1"/>
</dbReference>
<dbReference type="Gene3D" id="3.40.710.10">
    <property type="entry name" value="DD-peptidase/beta-lactamase superfamily"/>
    <property type="match status" value="1"/>
</dbReference>
<evidence type="ECO:0000259" key="5">
    <source>
        <dbReference type="Pfam" id="PF00905"/>
    </source>
</evidence>
<keyword evidence="4" id="KW-1133">Transmembrane helix</keyword>
<feature type="domain" description="Penicillin-binding protein dimerisation" evidence="6">
    <location>
        <begin position="158"/>
        <end position="319"/>
    </location>
</feature>
<evidence type="ECO:0000313" key="8">
    <source>
        <dbReference type="EMBL" id="TVT27838.1"/>
    </source>
</evidence>
<evidence type="ECO:0000256" key="4">
    <source>
        <dbReference type="SAM" id="Phobius"/>
    </source>
</evidence>
<dbReference type="GO" id="GO:0071972">
    <property type="term" value="F:peptidoglycan L,D-transpeptidase activity"/>
    <property type="evidence" value="ECO:0007669"/>
    <property type="project" value="TreeGrafter"/>
</dbReference>
<dbReference type="OrthoDB" id="9766847at2"/>
<dbReference type="InterPro" id="IPR012338">
    <property type="entry name" value="Beta-lactam/transpept-like"/>
</dbReference>
<dbReference type="InterPro" id="IPR005311">
    <property type="entry name" value="PBP_dimer"/>
</dbReference>
<dbReference type="SUPFAM" id="SSF56601">
    <property type="entry name" value="beta-lactamase/transpeptidase-like"/>
    <property type="match status" value="1"/>
</dbReference>
<dbReference type="Pfam" id="PF05223">
    <property type="entry name" value="MecA_N"/>
    <property type="match status" value="1"/>
</dbReference>
<accession>A0A558AU98</accession>
<dbReference type="InterPro" id="IPR036138">
    <property type="entry name" value="PBP_dimer_sf"/>
</dbReference>
<dbReference type="Gene3D" id="3.90.1310.10">
    <property type="entry name" value="Penicillin-binding protein 2a (Domain 2)"/>
    <property type="match status" value="1"/>
</dbReference>
<evidence type="ECO:0000313" key="9">
    <source>
        <dbReference type="Proteomes" id="UP000315103"/>
    </source>
</evidence>
<dbReference type="InterPro" id="IPR001460">
    <property type="entry name" value="PCN-bd_Tpept"/>
</dbReference>
<dbReference type="PANTHER" id="PTHR30627:SF25">
    <property type="entry name" value="PENICILLIN-BINDING PROTEIN 3"/>
    <property type="match status" value="1"/>
</dbReference>
<keyword evidence="9" id="KW-1185">Reference proteome</keyword>
<evidence type="ECO:0000256" key="1">
    <source>
        <dbReference type="ARBA" id="ARBA00004370"/>
    </source>
</evidence>
<dbReference type="Pfam" id="PF03717">
    <property type="entry name" value="PBP_dimer"/>
    <property type="match status" value="1"/>
</dbReference>